<dbReference type="Pfam" id="PF00271">
    <property type="entry name" value="Helicase_C"/>
    <property type="match status" value="1"/>
</dbReference>
<evidence type="ECO:0000259" key="11">
    <source>
        <dbReference type="PROSITE" id="PS51192"/>
    </source>
</evidence>
<dbReference type="KEGG" id="caa:Caka_3012"/>
<dbReference type="RefSeq" id="WP_013044741.1">
    <property type="nucleotide sequence ID" value="NC_014008.1"/>
</dbReference>
<keyword evidence="3 9" id="KW-0378">Hydrolase</keyword>
<feature type="domain" description="DEAD-box RNA helicase Q" evidence="13">
    <location>
        <begin position="4"/>
        <end position="32"/>
    </location>
</feature>
<dbReference type="PANTHER" id="PTHR47959:SF1">
    <property type="entry name" value="ATP-DEPENDENT RNA HELICASE DBPA"/>
    <property type="match status" value="1"/>
</dbReference>
<dbReference type="EMBL" id="CP001998">
    <property type="protein sequence ID" value="ADE56025.1"/>
    <property type="molecule type" value="Genomic_DNA"/>
</dbReference>
<evidence type="ECO:0000256" key="10">
    <source>
        <dbReference type="SAM" id="MobiDB-lite"/>
    </source>
</evidence>
<sequence>MINTTFADLGLRPELLESIQRLGFEQPSPIQARTIPVALDGSDIVGLSQTGSGKTAAFALPALHGLDLSNKATQVLVLCPTRELAVQVCEEIHRLSTAMPKLQALPVYGGTPIDRQIRALKKGVHVVVGTPGRVMDHMKRKTLKTDSIRLCILDEADRMLDMGFREDMEIILDAIPQERQTLFFSATMNRGVQGLIKAFSHDAKQIEIEQKTLTVESIEQVYYEVRNRSKVEVMCRLLDMEPTQRGIVFCNTKQMVEDVCEALNARGYTADRIHGDISQGIREKVIRRFRDNAIEILVATDVAARGLDIDDIELVFNYDLPYDPEDYVHRIGRTGRAGRSGKSITFVYGRDIRRLEAIERYIRQSIRRTRIPSQEEVEGYRADKIFNQLRDKLEAAEFKNYDHQVDRLLDAGHTPTDIASALIDMLHTEDERSSETIAEDNEPYQESARGPRAKHRKGKYPKRGYDFVPKGKFRPKERPRREDKPRSKAPHKAKSDLAGSSNTHKNKQSPGKFASSKRRFKRPD</sequence>
<keyword evidence="4 9" id="KW-0347">Helicase</keyword>
<protein>
    <submittedName>
        <fullName evidence="14">DEAD/DEAH box helicase domain protein</fullName>
    </submittedName>
</protein>
<dbReference type="InterPro" id="IPR027417">
    <property type="entry name" value="P-loop_NTPase"/>
</dbReference>
<dbReference type="Proteomes" id="UP000000925">
    <property type="component" value="Chromosome"/>
</dbReference>
<feature type="short sequence motif" description="Q motif" evidence="8">
    <location>
        <begin position="4"/>
        <end position="32"/>
    </location>
</feature>
<proteinExistence type="inferred from homology"/>
<dbReference type="InterPro" id="IPR057325">
    <property type="entry name" value="DeaD_dimer"/>
</dbReference>
<dbReference type="PROSITE" id="PS51194">
    <property type="entry name" value="HELICASE_CTER"/>
    <property type="match status" value="1"/>
</dbReference>
<evidence type="ECO:0000256" key="9">
    <source>
        <dbReference type="RuleBase" id="RU000492"/>
    </source>
</evidence>
<comment type="similarity">
    <text evidence="7 9">Belongs to the DEAD box helicase family.</text>
</comment>
<evidence type="ECO:0000259" key="13">
    <source>
        <dbReference type="PROSITE" id="PS51195"/>
    </source>
</evidence>
<dbReference type="PROSITE" id="PS00039">
    <property type="entry name" value="DEAD_ATP_HELICASE"/>
    <property type="match status" value="1"/>
</dbReference>
<dbReference type="AlphaFoldDB" id="D5EHY5"/>
<feature type="domain" description="Helicase ATP-binding" evidence="11">
    <location>
        <begin position="35"/>
        <end position="206"/>
    </location>
</feature>
<evidence type="ECO:0000256" key="3">
    <source>
        <dbReference type="ARBA" id="ARBA00022801"/>
    </source>
</evidence>
<dbReference type="Gene3D" id="3.40.50.300">
    <property type="entry name" value="P-loop containing nucleotide triphosphate hydrolases"/>
    <property type="match status" value="2"/>
</dbReference>
<dbReference type="InterPro" id="IPR000629">
    <property type="entry name" value="RNA-helicase_DEAD-box_CS"/>
</dbReference>
<dbReference type="Pfam" id="PF00270">
    <property type="entry name" value="DEAD"/>
    <property type="match status" value="1"/>
</dbReference>
<dbReference type="eggNOG" id="COG0513">
    <property type="taxonomic scope" value="Bacteria"/>
</dbReference>
<evidence type="ECO:0000256" key="7">
    <source>
        <dbReference type="ARBA" id="ARBA00038437"/>
    </source>
</evidence>
<dbReference type="CDD" id="cd18787">
    <property type="entry name" value="SF2_C_DEAD"/>
    <property type="match status" value="1"/>
</dbReference>
<dbReference type="GO" id="GO:0016787">
    <property type="term" value="F:hydrolase activity"/>
    <property type="evidence" value="ECO:0007669"/>
    <property type="project" value="UniProtKB-KW"/>
</dbReference>
<evidence type="ECO:0000256" key="8">
    <source>
        <dbReference type="PROSITE-ProRule" id="PRU00552"/>
    </source>
</evidence>
<dbReference type="InterPro" id="IPR011545">
    <property type="entry name" value="DEAD/DEAH_box_helicase_dom"/>
</dbReference>
<organism evidence="14 15">
    <name type="scientific">Coraliomargarita akajimensis (strain DSM 45221 / IAM 15411 / JCM 23193 / KCTC 12865 / 04OKA010-24)</name>
    <dbReference type="NCBI Taxonomy" id="583355"/>
    <lineage>
        <taxon>Bacteria</taxon>
        <taxon>Pseudomonadati</taxon>
        <taxon>Verrucomicrobiota</taxon>
        <taxon>Opitutia</taxon>
        <taxon>Puniceicoccales</taxon>
        <taxon>Coraliomargaritaceae</taxon>
        <taxon>Coraliomargarita</taxon>
    </lineage>
</organism>
<dbReference type="InterPro" id="IPR050079">
    <property type="entry name" value="DEAD_box_RNA_helicase"/>
</dbReference>
<evidence type="ECO:0000256" key="1">
    <source>
        <dbReference type="ARBA" id="ARBA00022490"/>
    </source>
</evidence>
<name>D5EHY5_CORAD</name>
<keyword evidence="2 9" id="KW-0547">Nucleotide-binding</keyword>
<dbReference type="SMART" id="SM00490">
    <property type="entry name" value="HELICc"/>
    <property type="match status" value="1"/>
</dbReference>
<gene>
    <name evidence="14" type="ordered locus">Caka_3012</name>
</gene>
<feature type="domain" description="Helicase C-terminal" evidence="12">
    <location>
        <begin position="217"/>
        <end position="379"/>
    </location>
</feature>
<dbReference type="OrthoDB" id="9805696at2"/>
<dbReference type="GO" id="GO:0003724">
    <property type="term" value="F:RNA helicase activity"/>
    <property type="evidence" value="ECO:0007669"/>
    <property type="project" value="InterPro"/>
</dbReference>
<evidence type="ECO:0000256" key="6">
    <source>
        <dbReference type="ARBA" id="ARBA00023016"/>
    </source>
</evidence>
<evidence type="ECO:0000313" key="14">
    <source>
        <dbReference type="EMBL" id="ADE56025.1"/>
    </source>
</evidence>
<feature type="region of interest" description="Disordered" evidence="10">
    <location>
        <begin position="430"/>
        <end position="524"/>
    </location>
</feature>
<dbReference type="CDD" id="cd00268">
    <property type="entry name" value="DEADc"/>
    <property type="match status" value="1"/>
</dbReference>
<dbReference type="InterPro" id="IPR014001">
    <property type="entry name" value="Helicase_ATP-bd"/>
</dbReference>
<feature type="compositionally biased region" description="Basic and acidic residues" evidence="10">
    <location>
        <begin position="474"/>
        <end position="486"/>
    </location>
</feature>
<reference evidence="14 15" key="1">
    <citation type="journal article" date="2010" name="Stand. Genomic Sci.">
        <title>Complete genome sequence of Coraliomargarita akajimensis type strain (04OKA010-24).</title>
        <authorList>
            <person name="Mavromatis K."/>
            <person name="Abt B."/>
            <person name="Brambilla E."/>
            <person name="Lapidus A."/>
            <person name="Copeland A."/>
            <person name="Deshpande S."/>
            <person name="Nolan M."/>
            <person name="Lucas S."/>
            <person name="Tice H."/>
            <person name="Cheng J.F."/>
            <person name="Han C."/>
            <person name="Detter J.C."/>
            <person name="Woyke T."/>
            <person name="Goodwin L."/>
            <person name="Pitluck S."/>
            <person name="Held B."/>
            <person name="Brettin T."/>
            <person name="Tapia R."/>
            <person name="Ivanova N."/>
            <person name="Mikhailova N."/>
            <person name="Pati A."/>
            <person name="Liolios K."/>
            <person name="Chen A."/>
            <person name="Palaniappan K."/>
            <person name="Land M."/>
            <person name="Hauser L."/>
            <person name="Chang Y.J."/>
            <person name="Jeffries C.D."/>
            <person name="Rohde M."/>
            <person name="Goker M."/>
            <person name="Bristow J."/>
            <person name="Eisen J.A."/>
            <person name="Markowitz V."/>
            <person name="Hugenholtz P."/>
            <person name="Klenk H.P."/>
            <person name="Kyrpides N.C."/>
        </authorList>
    </citation>
    <scope>NUCLEOTIDE SEQUENCE [LARGE SCALE GENOMIC DNA]</scope>
    <source>
        <strain evidence="15">DSM 45221 / IAM 15411 / JCM 23193 / KCTC 12865</strain>
    </source>
</reference>
<dbReference type="PROSITE" id="PS51195">
    <property type="entry name" value="Q_MOTIF"/>
    <property type="match status" value="1"/>
</dbReference>
<feature type="compositionally biased region" description="Basic residues" evidence="10">
    <location>
        <begin position="515"/>
        <end position="524"/>
    </location>
</feature>
<accession>D5EHY5</accession>
<dbReference type="HOGENOM" id="CLU_003041_21_1_0"/>
<dbReference type="GO" id="GO:0003676">
    <property type="term" value="F:nucleic acid binding"/>
    <property type="evidence" value="ECO:0007669"/>
    <property type="project" value="InterPro"/>
</dbReference>
<dbReference type="GO" id="GO:0005524">
    <property type="term" value="F:ATP binding"/>
    <property type="evidence" value="ECO:0007669"/>
    <property type="project" value="UniProtKB-KW"/>
</dbReference>
<keyword evidence="6" id="KW-0346">Stress response</keyword>
<keyword evidence="15" id="KW-1185">Reference proteome</keyword>
<dbReference type="PROSITE" id="PS51192">
    <property type="entry name" value="HELICASE_ATP_BIND_1"/>
    <property type="match status" value="1"/>
</dbReference>
<dbReference type="Pfam" id="PF25399">
    <property type="entry name" value="DeaD_dimer"/>
    <property type="match status" value="1"/>
</dbReference>
<evidence type="ECO:0000259" key="12">
    <source>
        <dbReference type="PROSITE" id="PS51194"/>
    </source>
</evidence>
<evidence type="ECO:0000256" key="2">
    <source>
        <dbReference type="ARBA" id="ARBA00022741"/>
    </source>
</evidence>
<dbReference type="PANTHER" id="PTHR47959">
    <property type="entry name" value="ATP-DEPENDENT RNA HELICASE RHLE-RELATED"/>
    <property type="match status" value="1"/>
</dbReference>
<evidence type="ECO:0000256" key="4">
    <source>
        <dbReference type="ARBA" id="ARBA00022806"/>
    </source>
</evidence>
<dbReference type="STRING" id="583355.Caka_3012"/>
<evidence type="ECO:0000256" key="5">
    <source>
        <dbReference type="ARBA" id="ARBA00022840"/>
    </source>
</evidence>
<keyword evidence="5 9" id="KW-0067">ATP-binding</keyword>
<dbReference type="SMART" id="SM00487">
    <property type="entry name" value="DEXDc"/>
    <property type="match status" value="1"/>
</dbReference>
<keyword evidence="1" id="KW-0963">Cytoplasm</keyword>
<dbReference type="GO" id="GO:0005829">
    <property type="term" value="C:cytosol"/>
    <property type="evidence" value="ECO:0007669"/>
    <property type="project" value="TreeGrafter"/>
</dbReference>
<dbReference type="InterPro" id="IPR044742">
    <property type="entry name" value="DEAD/DEAH_RhlB"/>
</dbReference>
<dbReference type="SUPFAM" id="SSF52540">
    <property type="entry name" value="P-loop containing nucleoside triphosphate hydrolases"/>
    <property type="match status" value="1"/>
</dbReference>
<feature type="compositionally biased region" description="Basic residues" evidence="10">
    <location>
        <begin position="451"/>
        <end position="462"/>
    </location>
</feature>
<dbReference type="InterPro" id="IPR001650">
    <property type="entry name" value="Helicase_C-like"/>
</dbReference>
<dbReference type="InterPro" id="IPR014014">
    <property type="entry name" value="RNA_helicase_DEAD_Q_motif"/>
</dbReference>
<evidence type="ECO:0000313" key="15">
    <source>
        <dbReference type="Proteomes" id="UP000000925"/>
    </source>
</evidence>